<comment type="function">
    <text evidence="7">Plays a central role in virus morphogenesis and assembly. Acts as a viroporin and self-assembles in host membranes forming pentameric protein-lipid pores that allow ion transport. Also plays a role in the induction of apoptosis.</text>
</comment>
<comment type="subunit">
    <text evidence="7">Homopentamer. Interacts with membrane protein M in the budding compartment of the host cell, which is located between endoplasmic reticulum and the Golgi complex. Interacts with Nucleoprotein.</text>
</comment>
<dbReference type="GO" id="GO:0140975">
    <property type="term" value="P:disruption of cellular anatomical structure in another organism"/>
    <property type="evidence" value="ECO:0007669"/>
    <property type="project" value="UniProtKB-UniRule"/>
</dbReference>
<dbReference type="InterPro" id="IPR043507">
    <property type="entry name" value="E_protein_aCoV"/>
</dbReference>
<feature type="topological domain" description="Virion surface" evidence="7">
    <location>
        <begin position="1"/>
        <end position="15"/>
    </location>
</feature>
<comment type="similarity">
    <text evidence="7">Belongs to the alphacoronaviruses E protein family.</text>
</comment>
<keyword evidence="9" id="KW-0946">Virion</keyword>
<keyword evidence="5 7" id="KW-1133">Transmembrane helix</keyword>
<dbReference type="EMBL" id="KF293666">
    <property type="protein sequence ID" value="AGW80951.1"/>
    <property type="molecule type" value="Genomic_RNA"/>
</dbReference>
<evidence type="ECO:0000256" key="8">
    <source>
        <dbReference type="SAM" id="Phobius"/>
    </source>
</evidence>
<accession>A0A059SEL9</accession>
<reference evidence="9" key="1">
    <citation type="submission" date="2013-06" db="EMBL/GenBank/DDBJ databases">
        <title>A Novel Inhibitor of Human Coronavirus 229E Infectivity Targeting the Membrane-bound Viral RNA Synthesis.</title>
        <authorList>
            <person name="Lundin A."/>
            <person name="Dijkman R."/>
            <person name="Bergstrom T."/>
            <person name="Kann N."/>
            <person name="Adamiak B."/>
            <person name="Hannoun C."/>
            <person name="Kindler E."/>
            <person name="Jonsdottir H."/>
            <person name="Muth D."/>
            <person name="Muller M."/>
            <person name="Drosten C."/>
            <person name="Thiel V."/>
            <person name="Trybala E."/>
        </authorList>
    </citation>
    <scope>NUCLEOTIDE SEQUENCE</scope>
    <source>
        <strain evidence="9">229E</strain>
    </source>
</reference>
<sequence length="77" mass="9086">MFLKLVDDHALVVNVLLWCVVLIVILLVCITIIKLTKLCFTCHMFCNRTVYGPIKNVYHIYQSYMHIDPFPKRVIDF</sequence>
<keyword evidence="1 7" id="KW-0812">Transmembrane</keyword>
<evidence type="ECO:0000256" key="3">
    <source>
        <dbReference type="ARBA" id="ARBA00022812"/>
    </source>
</evidence>
<evidence type="ECO:0000256" key="7">
    <source>
        <dbReference type="HAMAP-Rule" id="MF_04205"/>
    </source>
</evidence>
<dbReference type="GO" id="GO:0046760">
    <property type="term" value="P:viral budding from Golgi membrane"/>
    <property type="evidence" value="ECO:0007669"/>
    <property type="project" value="UniProtKB-UniRule"/>
</dbReference>
<evidence type="ECO:0000256" key="6">
    <source>
        <dbReference type="ARBA" id="ARBA00023136"/>
    </source>
</evidence>
<comment type="subcellular location">
    <subcellularLocation>
        <location evidence="7">Host Golgi apparatus membrane</location>
        <topology evidence="7">Single-pass type III membrane protein</topology>
    </subcellularLocation>
    <text evidence="7">The cytoplasmic tail functions as a Golgi complex-targeting signal.</text>
</comment>
<dbReference type="Pfam" id="PF02723">
    <property type="entry name" value="CoV_E"/>
    <property type="match status" value="1"/>
</dbReference>
<dbReference type="EMBL" id="KF293665">
    <property type="protein sequence ID" value="AGW80943.1"/>
    <property type="molecule type" value="Genomic_RNA"/>
</dbReference>
<gene>
    <name evidence="7 9" type="primary">E</name>
</gene>
<dbReference type="GO" id="GO:0019031">
    <property type="term" value="C:viral envelope"/>
    <property type="evidence" value="ECO:0007669"/>
    <property type="project" value="UniProtKB-KW"/>
</dbReference>
<keyword evidence="2 7" id="KW-0053">Apoptosis</keyword>
<organismHost>
    <name type="scientific">Homo sapiens</name>
    <name type="common">Human</name>
    <dbReference type="NCBI Taxonomy" id="9606"/>
</organismHost>
<protein>
    <recommendedName>
        <fullName evidence="7">Envelope small membrane protein</fullName>
        <shortName evidence="7">E protein</shortName>
        <shortName evidence="7">sM protein</shortName>
    </recommendedName>
</protein>
<dbReference type="InterPro" id="IPR003873">
    <property type="entry name" value="E_protein_CoV"/>
</dbReference>
<keyword evidence="6 7" id="KW-0472">Membrane</keyword>
<proteinExistence type="inferred from homology"/>
<dbReference type="EMBL" id="KF293664">
    <property type="protein sequence ID" value="AGW80935.1"/>
    <property type="molecule type" value="Genomic_RNA"/>
</dbReference>
<keyword evidence="3 7" id="KW-1040">Host Golgi apparatus</keyword>
<evidence type="ECO:0000256" key="1">
    <source>
        <dbReference type="ARBA" id="ARBA00022692"/>
    </source>
</evidence>
<evidence type="ECO:0000256" key="2">
    <source>
        <dbReference type="ARBA" id="ARBA00022703"/>
    </source>
</evidence>
<evidence type="ECO:0000256" key="4">
    <source>
        <dbReference type="ARBA" id="ARBA00022870"/>
    </source>
</evidence>
<evidence type="ECO:0000313" key="9">
    <source>
        <dbReference type="EMBL" id="AGW80935.1"/>
    </source>
</evidence>
<evidence type="ECO:0000256" key="5">
    <source>
        <dbReference type="ARBA" id="ARBA00022989"/>
    </source>
</evidence>
<feature type="topological domain" description="Intravirion" evidence="7">
    <location>
        <begin position="37"/>
        <end position="77"/>
    </location>
</feature>
<name>A0A059SEL9_CVH22</name>
<dbReference type="PROSITE" id="PS51926">
    <property type="entry name" value="COV_E"/>
    <property type="match status" value="1"/>
</dbReference>
<keyword evidence="4 7" id="KW-1043">Host membrane</keyword>
<dbReference type="GO" id="GO:0016020">
    <property type="term" value="C:membrane"/>
    <property type="evidence" value="ECO:0007669"/>
    <property type="project" value="UniProtKB-UniRule"/>
</dbReference>
<dbReference type="GO" id="GO:0044178">
    <property type="term" value="C:host cell Golgi membrane"/>
    <property type="evidence" value="ECO:0007669"/>
    <property type="project" value="UniProtKB-SubCell"/>
</dbReference>
<organism evidence="9">
    <name type="scientific">Human coronavirus 229E</name>
    <name type="common">HCoV-229E</name>
    <dbReference type="NCBI Taxonomy" id="11137"/>
    <lineage>
        <taxon>Viruses</taxon>
        <taxon>Riboviria</taxon>
        <taxon>Orthornavirae</taxon>
        <taxon>Pisuviricota</taxon>
        <taxon>Pisoniviricetes</taxon>
        <taxon>Nidovirales</taxon>
        <taxon>Cornidovirineae</taxon>
        <taxon>Coronaviridae</taxon>
        <taxon>Orthocoronavirinae</taxon>
        <taxon>Alphacoronavirus</taxon>
        <taxon>Duvinacovirus</taxon>
        <taxon>Alphacoronavirus chicagoense</taxon>
    </lineage>
</organism>
<dbReference type="HAMAP" id="MF_04205">
    <property type="entry name" value="ALPHA_CORONA_E"/>
    <property type="match status" value="1"/>
</dbReference>
<keyword evidence="9" id="KW-0261">Viral envelope protein</keyword>
<feature type="transmembrane region" description="Helical" evidence="8">
    <location>
        <begin position="12"/>
        <end position="33"/>
    </location>
</feature>